<dbReference type="AlphaFoldDB" id="A0AAD5BPM5"/>
<sequence length="596" mass="68293">MEKRDMSPVILKIGLALAFSIGGLLSTFITNKRITKPSKSSDCKDQGISARSEKSEDYASDDMPKKSCRFDPLATDRHGTRTVRGLGKIIAFCRRGRRKPRGGLVADAGRVKNSLSDKDSYLLPEFNELMKEFDLTSMKTNPELPISEANSPPKTNSMVETESHVQEIKNLTNMVEMLKERERNLEVQLLEYQSLKEQEAAVKELQNRLKLNNMEAKLLALKVDSLEKDNKRLQSQMADYNKVLADLEAARAKVNVLKKTLRSEAAQNKERILDLQQRVEKMQEDEHKGSVRIDPEIELKLCKLKDLEDEVNELRKSNHDLQVEKSELTQRLEQVQILATSVLEDQEREKLKKESEHLKKQNEELTKEIEQLQADRCSDVEELVYMRWVNACLRYELRNYQPGPSKTMARDLSKTLSPRSEEKAKRLILEYANQELDSDPWSSPQSSNLMDSGELDEPFNDCSSSRKSNKFFGKLVKFLRWKDGNVLDDHNHHRSHSRNSSLDTNSYSDYSFGYIASSSKHSIDSRMSFHRHSDLGMHNRIDSIAECSDIDDGFLGSTSSSDGQKSELVKYAEVLKDSNPKPPSRYRRRSTPFSSF</sequence>
<dbReference type="PANTHER" id="PTHR31342">
    <property type="entry name" value="PROTEIN CHUP1, CHLOROPLASTIC"/>
    <property type="match status" value="1"/>
</dbReference>
<feature type="compositionally biased region" description="Basic and acidic residues" evidence="3">
    <location>
        <begin position="39"/>
        <end position="66"/>
    </location>
</feature>
<evidence type="ECO:0000256" key="1">
    <source>
        <dbReference type="ARBA" id="ARBA00023054"/>
    </source>
</evidence>
<gene>
    <name evidence="5" type="ORF">M8C21_020165</name>
</gene>
<evidence type="ECO:0000256" key="2">
    <source>
        <dbReference type="SAM" id="Coils"/>
    </source>
</evidence>
<name>A0AAD5BPM5_AMBAR</name>
<evidence type="ECO:0000313" key="6">
    <source>
        <dbReference type="Proteomes" id="UP001206925"/>
    </source>
</evidence>
<protein>
    <recommendedName>
        <fullName evidence="7">Protein CHUP1, chloroplastic</fullName>
    </recommendedName>
</protein>
<comment type="caution">
    <text evidence="5">The sequence shown here is derived from an EMBL/GenBank/DDBJ whole genome shotgun (WGS) entry which is preliminary data.</text>
</comment>
<dbReference type="PANTHER" id="PTHR31342:SF4">
    <property type="entry name" value="ACTIN BINDING PROTEIN FAMILY"/>
    <property type="match status" value="1"/>
</dbReference>
<evidence type="ECO:0000313" key="5">
    <source>
        <dbReference type="EMBL" id="KAI7727140.1"/>
    </source>
</evidence>
<feature type="transmembrane region" description="Helical" evidence="4">
    <location>
        <begin position="9"/>
        <end position="29"/>
    </location>
</feature>
<dbReference type="GO" id="GO:0055028">
    <property type="term" value="C:cortical microtubule"/>
    <property type="evidence" value="ECO:0007669"/>
    <property type="project" value="TreeGrafter"/>
</dbReference>
<evidence type="ECO:0000256" key="4">
    <source>
        <dbReference type="SAM" id="Phobius"/>
    </source>
</evidence>
<accession>A0AAD5BPM5</accession>
<feature type="region of interest" description="Disordered" evidence="3">
    <location>
        <begin position="437"/>
        <end position="461"/>
    </location>
</feature>
<evidence type="ECO:0000256" key="3">
    <source>
        <dbReference type="SAM" id="MobiDB-lite"/>
    </source>
</evidence>
<keyword evidence="4" id="KW-1133">Transmembrane helix</keyword>
<dbReference type="InterPro" id="IPR040265">
    <property type="entry name" value="CHUP1/IPGA1-like"/>
</dbReference>
<keyword evidence="4" id="KW-0812">Transmembrane</keyword>
<dbReference type="Proteomes" id="UP001206925">
    <property type="component" value="Unassembled WGS sequence"/>
</dbReference>
<dbReference type="GO" id="GO:0072699">
    <property type="term" value="P:protein localization to cortical microtubule cytoskeleton"/>
    <property type="evidence" value="ECO:0007669"/>
    <property type="project" value="TreeGrafter"/>
</dbReference>
<dbReference type="EMBL" id="JAMZMK010011434">
    <property type="protein sequence ID" value="KAI7727140.1"/>
    <property type="molecule type" value="Genomic_DNA"/>
</dbReference>
<evidence type="ECO:0008006" key="7">
    <source>
        <dbReference type="Google" id="ProtNLM"/>
    </source>
</evidence>
<keyword evidence="4" id="KW-0472">Membrane</keyword>
<organism evidence="5 6">
    <name type="scientific">Ambrosia artemisiifolia</name>
    <name type="common">Common ragweed</name>
    <dbReference type="NCBI Taxonomy" id="4212"/>
    <lineage>
        <taxon>Eukaryota</taxon>
        <taxon>Viridiplantae</taxon>
        <taxon>Streptophyta</taxon>
        <taxon>Embryophyta</taxon>
        <taxon>Tracheophyta</taxon>
        <taxon>Spermatophyta</taxon>
        <taxon>Magnoliopsida</taxon>
        <taxon>eudicotyledons</taxon>
        <taxon>Gunneridae</taxon>
        <taxon>Pentapetalae</taxon>
        <taxon>asterids</taxon>
        <taxon>campanulids</taxon>
        <taxon>Asterales</taxon>
        <taxon>Asteraceae</taxon>
        <taxon>Asteroideae</taxon>
        <taxon>Heliantheae alliance</taxon>
        <taxon>Heliantheae</taxon>
        <taxon>Ambrosia</taxon>
    </lineage>
</organism>
<reference evidence="5" key="1">
    <citation type="submission" date="2022-06" db="EMBL/GenBank/DDBJ databases">
        <title>Uncovering the hologenomic basis of an extraordinary plant invasion.</title>
        <authorList>
            <person name="Bieker V.C."/>
            <person name="Martin M.D."/>
            <person name="Gilbert T."/>
            <person name="Hodgins K."/>
            <person name="Battlay P."/>
            <person name="Petersen B."/>
            <person name="Wilson J."/>
        </authorList>
    </citation>
    <scope>NUCLEOTIDE SEQUENCE</scope>
    <source>
        <strain evidence="5">AA19_3_7</strain>
        <tissue evidence="5">Leaf</tissue>
    </source>
</reference>
<proteinExistence type="predicted"/>
<feature type="compositionally biased region" description="Polar residues" evidence="3">
    <location>
        <begin position="440"/>
        <end position="450"/>
    </location>
</feature>
<feature type="region of interest" description="Disordered" evidence="3">
    <location>
        <begin position="573"/>
        <end position="596"/>
    </location>
</feature>
<feature type="coiled-coil region" evidence="2">
    <location>
        <begin position="161"/>
        <end position="375"/>
    </location>
</feature>
<feature type="region of interest" description="Disordered" evidence="3">
    <location>
        <begin position="35"/>
        <end position="66"/>
    </location>
</feature>
<keyword evidence="6" id="KW-1185">Reference proteome</keyword>
<keyword evidence="1 2" id="KW-0175">Coiled coil</keyword>